<keyword evidence="2" id="KW-1185">Reference proteome</keyword>
<evidence type="ECO:0000313" key="1">
    <source>
        <dbReference type="EMBL" id="GIY71156.1"/>
    </source>
</evidence>
<reference evidence="1 2" key="1">
    <citation type="submission" date="2021-06" db="EMBL/GenBank/DDBJ databases">
        <title>Caerostris extrusa draft genome.</title>
        <authorList>
            <person name="Kono N."/>
            <person name="Arakawa K."/>
        </authorList>
    </citation>
    <scope>NUCLEOTIDE SEQUENCE [LARGE SCALE GENOMIC DNA]</scope>
</reference>
<name>A0AAV4VLV7_CAEEX</name>
<gene>
    <name evidence="1" type="ORF">CEXT_565381</name>
</gene>
<dbReference type="GO" id="GO:0003676">
    <property type="term" value="F:nucleic acid binding"/>
    <property type="evidence" value="ECO:0007669"/>
    <property type="project" value="InterPro"/>
</dbReference>
<dbReference type="AlphaFoldDB" id="A0AAV4VLV7"/>
<dbReference type="Pfam" id="PF01359">
    <property type="entry name" value="Transposase_1"/>
    <property type="match status" value="1"/>
</dbReference>
<dbReference type="EMBL" id="BPLR01014760">
    <property type="protein sequence ID" value="GIY71156.1"/>
    <property type="molecule type" value="Genomic_DNA"/>
</dbReference>
<protein>
    <submittedName>
        <fullName evidence="1">Uncharacterized protein</fullName>
    </submittedName>
</protein>
<dbReference type="Gene3D" id="3.30.420.10">
    <property type="entry name" value="Ribonuclease H-like superfamily/Ribonuclease H"/>
    <property type="match status" value="1"/>
</dbReference>
<proteinExistence type="predicted"/>
<organism evidence="1 2">
    <name type="scientific">Caerostris extrusa</name>
    <name type="common">Bark spider</name>
    <name type="synonym">Caerostris bankana</name>
    <dbReference type="NCBI Taxonomy" id="172846"/>
    <lineage>
        <taxon>Eukaryota</taxon>
        <taxon>Metazoa</taxon>
        <taxon>Ecdysozoa</taxon>
        <taxon>Arthropoda</taxon>
        <taxon>Chelicerata</taxon>
        <taxon>Arachnida</taxon>
        <taxon>Araneae</taxon>
        <taxon>Araneomorphae</taxon>
        <taxon>Entelegynae</taxon>
        <taxon>Araneoidea</taxon>
        <taxon>Araneidae</taxon>
        <taxon>Caerostris</taxon>
    </lineage>
</organism>
<comment type="caution">
    <text evidence="1">The sequence shown here is derived from an EMBL/GenBank/DDBJ whole genome shotgun (WGS) entry which is preliminary data.</text>
</comment>
<dbReference type="InterPro" id="IPR001888">
    <property type="entry name" value="Transposase_1"/>
</dbReference>
<evidence type="ECO:0000313" key="2">
    <source>
        <dbReference type="Proteomes" id="UP001054945"/>
    </source>
</evidence>
<dbReference type="InterPro" id="IPR036397">
    <property type="entry name" value="RNaseH_sf"/>
</dbReference>
<accession>A0AAV4VLV7</accession>
<dbReference type="Proteomes" id="UP001054945">
    <property type="component" value="Unassembled WGS sequence"/>
</dbReference>
<sequence length="80" mass="9185">MGSAQEKSDASHFHLRLSLQIQEETPFLKQVVTGDEKWDTLALKVLGKGNEALLATPKARLYSKKVMLCVWWDWKGILHY</sequence>